<gene>
    <name evidence="4" type="ORF">TSIB3V08_LOCUS2047</name>
</gene>
<evidence type="ECO:0000256" key="1">
    <source>
        <dbReference type="ARBA" id="ARBA00023157"/>
    </source>
</evidence>
<dbReference type="EMBL" id="OC000596">
    <property type="protein sequence ID" value="CAD7257790.1"/>
    <property type="molecule type" value="Genomic_DNA"/>
</dbReference>
<evidence type="ECO:0000256" key="3">
    <source>
        <dbReference type="SAM" id="MobiDB-lite"/>
    </source>
</evidence>
<dbReference type="Pfam" id="PF00057">
    <property type="entry name" value="Ldl_recept_a"/>
    <property type="match status" value="1"/>
</dbReference>
<name>A0A7R9AP47_TIMSH</name>
<proteinExistence type="predicted"/>
<organism evidence="4">
    <name type="scientific">Timema shepardi</name>
    <name type="common">Walking stick</name>
    <dbReference type="NCBI Taxonomy" id="629360"/>
    <lineage>
        <taxon>Eukaryota</taxon>
        <taxon>Metazoa</taxon>
        <taxon>Ecdysozoa</taxon>
        <taxon>Arthropoda</taxon>
        <taxon>Hexapoda</taxon>
        <taxon>Insecta</taxon>
        <taxon>Pterygota</taxon>
        <taxon>Neoptera</taxon>
        <taxon>Polyneoptera</taxon>
        <taxon>Phasmatodea</taxon>
        <taxon>Timematodea</taxon>
        <taxon>Timematoidea</taxon>
        <taxon>Timematidae</taxon>
        <taxon>Timema</taxon>
    </lineage>
</organism>
<feature type="disulfide bond" evidence="2">
    <location>
        <begin position="74"/>
        <end position="86"/>
    </location>
</feature>
<protein>
    <submittedName>
        <fullName evidence="4">Uncharacterized protein</fullName>
    </submittedName>
</protein>
<reference evidence="4" key="1">
    <citation type="submission" date="2020-11" db="EMBL/GenBank/DDBJ databases">
        <authorList>
            <person name="Tran Van P."/>
        </authorList>
    </citation>
    <scope>NUCLEOTIDE SEQUENCE</scope>
</reference>
<accession>A0A7R9AP47</accession>
<dbReference type="CDD" id="cd00112">
    <property type="entry name" value="LDLa"/>
    <property type="match status" value="1"/>
</dbReference>
<dbReference type="PROSITE" id="PS50068">
    <property type="entry name" value="LDLRA_2"/>
    <property type="match status" value="1"/>
</dbReference>
<evidence type="ECO:0000313" key="4">
    <source>
        <dbReference type="EMBL" id="CAD7257790.1"/>
    </source>
</evidence>
<keyword evidence="1 2" id="KW-1015">Disulfide bond</keyword>
<dbReference type="PROSITE" id="PS01209">
    <property type="entry name" value="LDLRA_1"/>
    <property type="match status" value="1"/>
</dbReference>
<feature type="disulfide bond" evidence="2">
    <location>
        <begin position="81"/>
        <end position="99"/>
    </location>
</feature>
<dbReference type="AlphaFoldDB" id="A0A7R9AP47"/>
<dbReference type="SMART" id="SM00192">
    <property type="entry name" value="LDLa"/>
    <property type="match status" value="1"/>
</dbReference>
<sequence>MEARILDRRVQRRAEDQSREKSWEQPGDVSFRRLSSSHTNVSFLSLFGHFRVLSAVELNTTGALANYATEADICPSGMFRCPEGRCILSLRVCDYQKDCDKGEDEFQACRPVHTGDMRHFGRRILGSQVDAASQFSTVHTGR</sequence>
<evidence type="ECO:0000256" key="2">
    <source>
        <dbReference type="PROSITE-ProRule" id="PRU00124"/>
    </source>
</evidence>
<dbReference type="InterPro" id="IPR023415">
    <property type="entry name" value="LDLR_class-A_CS"/>
</dbReference>
<dbReference type="Gene3D" id="4.10.400.10">
    <property type="entry name" value="Low-density Lipoprotein Receptor"/>
    <property type="match status" value="1"/>
</dbReference>
<feature type="region of interest" description="Disordered" evidence="3">
    <location>
        <begin position="1"/>
        <end position="22"/>
    </location>
</feature>
<dbReference type="SUPFAM" id="SSF57424">
    <property type="entry name" value="LDL receptor-like module"/>
    <property type="match status" value="1"/>
</dbReference>
<comment type="caution">
    <text evidence="2">Lacks conserved residue(s) required for the propagation of feature annotation.</text>
</comment>
<dbReference type="InterPro" id="IPR002172">
    <property type="entry name" value="LDrepeatLR_classA_rpt"/>
</dbReference>
<dbReference type="InterPro" id="IPR036055">
    <property type="entry name" value="LDL_receptor-like_sf"/>
</dbReference>